<proteinExistence type="inferred from homology"/>
<dbReference type="GO" id="GO:0007059">
    <property type="term" value="P:chromosome segregation"/>
    <property type="evidence" value="ECO:0007669"/>
    <property type="project" value="TreeGrafter"/>
</dbReference>
<dbReference type="InterPro" id="IPR003115">
    <property type="entry name" value="ParB_N"/>
</dbReference>
<organism evidence="3 4">
    <name type="scientific">Salipiger marinus</name>
    <dbReference type="NCBI Taxonomy" id="555512"/>
    <lineage>
        <taxon>Bacteria</taxon>
        <taxon>Pseudomonadati</taxon>
        <taxon>Pseudomonadota</taxon>
        <taxon>Alphaproteobacteria</taxon>
        <taxon>Rhodobacterales</taxon>
        <taxon>Roseobacteraceae</taxon>
        <taxon>Salipiger</taxon>
    </lineage>
</organism>
<dbReference type="RefSeq" id="WP_207543684.1">
    <property type="nucleotide sequence ID" value="NZ_FNEJ01000030.1"/>
</dbReference>
<evidence type="ECO:0000259" key="2">
    <source>
        <dbReference type="SMART" id="SM00470"/>
    </source>
</evidence>
<dbReference type="Gene3D" id="1.10.10.2830">
    <property type="match status" value="1"/>
</dbReference>
<dbReference type="Pfam" id="PF07506">
    <property type="entry name" value="RepB"/>
    <property type="match status" value="1"/>
</dbReference>
<dbReference type="NCBIfam" id="TIGR00180">
    <property type="entry name" value="parB_part"/>
    <property type="match status" value="1"/>
</dbReference>
<feature type="domain" description="ParB-like N-terminal" evidence="2">
    <location>
        <begin position="11"/>
        <end position="100"/>
    </location>
</feature>
<evidence type="ECO:0000313" key="3">
    <source>
        <dbReference type="EMBL" id="SDJ41125.1"/>
    </source>
</evidence>
<accession>A0A1G8TJP6</accession>
<dbReference type="STRING" id="555512.SAMN04487993_103018"/>
<gene>
    <name evidence="3" type="ORF">SAMN04487993_103018</name>
</gene>
<sequence>MTPKARPHALQMIPISQIEVLNPRARNRRIHQEIVDNIDAIGLKRPVTVRRHPEAADRYDLVCGEGRLQAFRMLGQTVIPAVIIDASEADCMVMSLVENIARRQHRPIDLMREIGSLRQRGYSESEIATKTGSAPSWVRLISALLENGEERLVAAVESGVIPVTLAAEIARAEGDDVQSLLMEAYQAGHLKGKKLAQIRRILEQRAAQRKTVQTGRLGRGVRDPKRRLTQTDLMQLYQREADRQRILVRKSDVTQARLLFIVEAMRDLLSAAEFSTLLKEEGLTDMPKALAERLQPKAAP</sequence>
<dbReference type="GO" id="GO:0005694">
    <property type="term" value="C:chromosome"/>
    <property type="evidence" value="ECO:0007669"/>
    <property type="project" value="TreeGrafter"/>
</dbReference>
<dbReference type="Pfam" id="PF02195">
    <property type="entry name" value="ParB_N"/>
    <property type="match status" value="1"/>
</dbReference>
<dbReference type="InterPro" id="IPR036086">
    <property type="entry name" value="ParB/Sulfiredoxin_sf"/>
</dbReference>
<comment type="similarity">
    <text evidence="1">Belongs to the ParB family.</text>
</comment>
<evidence type="ECO:0000256" key="1">
    <source>
        <dbReference type="ARBA" id="ARBA00006295"/>
    </source>
</evidence>
<dbReference type="SMART" id="SM00470">
    <property type="entry name" value="ParB"/>
    <property type="match status" value="1"/>
</dbReference>
<dbReference type="PANTHER" id="PTHR33375:SF1">
    <property type="entry name" value="CHROMOSOME-PARTITIONING PROTEIN PARB-RELATED"/>
    <property type="match status" value="1"/>
</dbReference>
<dbReference type="CDD" id="cd16411">
    <property type="entry name" value="ParB_N_like"/>
    <property type="match status" value="1"/>
</dbReference>
<dbReference type="InterPro" id="IPR004437">
    <property type="entry name" value="ParB/RepB/Spo0J"/>
</dbReference>
<dbReference type="Proteomes" id="UP000199093">
    <property type="component" value="Unassembled WGS sequence"/>
</dbReference>
<dbReference type="AlphaFoldDB" id="A0A1G8TJP6"/>
<name>A0A1G8TJP6_9RHOB</name>
<dbReference type="EMBL" id="FNEJ01000030">
    <property type="protein sequence ID" value="SDJ41125.1"/>
    <property type="molecule type" value="Genomic_DNA"/>
</dbReference>
<protein>
    <submittedName>
        <fullName evidence="3">Chromosome partitioning protein, ParB family</fullName>
    </submittedName>
</protein>
<dbReference type="GO" id="GO:0003677">
    <property type="term" value="F:DNA binding"/>
    <property type="evidence" value="ECO:0007669"/>
    <property type="project" value="InterPro"/>
</dbReference>
<evidence type="ECO:0000313" key="4">
    <source>
        <dbReference type="Proteomes" id="UP000199093"/>
    </source>
</evidence>
<keyword evidence="4" id="KW-1185">Reference proteome</keyword>
<reference evidence="4" key="1">
    <citation type="submission" date="2016-10" db="EMBL/GenBank/DDBJ databases">
        <authorList>
            <person name="Varghese N."/>
            <person name="Submissions S."/>
        </authorList>
    </citation>
    <scope>NUCLEOTIDE SEQUENCE [LARGE SCALE GENOMIC DNA]</scope>
    <source>
        <strain evidence="4">DSM 26424</strain>
    </source>
</reference>
<dbReference type="SUPFAM" id="SSF109709">
    <property type="entry name" value="KorB DNA-binding domain-like"/>
    <property type="match status" value="1"/>
</dbReference>
<dbReference type="Gene3D" id="3.90.1530.30">
    <property type="match status" value="1"/>
</dbReference>
<dbReference type="InterPro" id="IPR011111">
    <property type="entry name" value="Plasmid_RepB"/>
</dbReference>
<dbReference type="SUPFAM" id="SSF110849">
    <property type="entry name" value="ParB/Sulfiredoxin"/>
    <property type="match status" value="1"/>
</dbReference>
<dbReference type="InterPro" id="IPR050336">
    <property type="entry name" value="Chromosome_partition/occlusion"/>
</dbReference>
<dbReference type="PANTHER" id="PTHR33375">
    <property type="entry name" value="CHROMOSOME-PARTITIONING PROTEIN PARB-RELATED"/>
    <property type="match status" value="1"/>
</dbReference>